<evidence type="ECO:0000313" key="3">
    <source>
        <dbReference type="EMBL" id="SNS76090.1"/>
    </source>
</evidence>
<keyword evidence="2" id="KW-0472">Membrane</keyword>
<feature type="region of interest" description="Disordered" evidence="1">
    <location>
        <begin position="50"/>
        <end position="89"/>
    </location>
</feature>
<accession>A0A239H400</accession>
<feature type="compositionally biased region" description="Basic and acidic residues" evidence="1">
    <location>
        <begin position="55"/>
        <end position="86"/>
    </location>
</feature>
<keyword evidence="2" id="KW-0812">Transmembrane</keyword>
<evidence type="ECO:0000256" key="2">
    <source>
        <dbReference type="SAM" id="Phobius"/>
    </source>
</evidence>
<dbReference type="AlphaFoldDB" id="A0A239H400"/>
<feature type="transmembrane region" description="Helical" evidence="2">
    <location>
        <begin position="14"/>
        <end position="33"/>
    </location>
</feature>
<evidence type="ECO:0000256" key="1">
    <source>
        <dbReference type="SAM" id="MobiDB-lite"/>
    </source>
</evidence>
<gene>
    <name evidence="3" type="ORF">SAMN05446037_10209</name>
</gene>
<evidence type="ECO:0000313" key="4">
    <source>
        <dbReference type="Proteomes" id="UP000198304"/>
    </source>
</evidence>
<dbReference type="Gene3D" id="3.30.1490.480">
    <property type="entry name" value="Endolytic murein transglycosylase"/>
    <property type="match status" value="1"/>
</dbReference>
<keyword evidence="4" id="KW-1185">Reference proteome</keyword>
<dbReference type="RefSeq" id="WP_089284061.1">
    <property type="nucleotide sequence ID" value="NZ_FZOJ01000020.1"/>
</dbReference>
<name>A0A239H400_9FIRM</name>
<reference evidence="3 4" key="1">
    <citation type="submission" date="2017-06" db="EMBL/GenBank/DDBJ databases">
        <authorList>
            <person name="Kim H.J."/>
            <person name="Triplett B.A."/>
        </authorList>
    </citation>
    <scope>NUCLEOTIDE SEQUENCE [LARGE SCALE GENOMIC DNA]</scope>
    <source>
        <strain evidence="3 4">SCA</strain>
    </source>
</reference>
<dbReference type="OrthoDB" id="1708369at2"/>
<organism evidence="3 4">
    <name type="scientific">Anaerovirgula multivorans</name>
    <dbReference type="NCBI Taxonomy" id="312168"/>
    <lineage>
        <taxon>Bacteria</taxon>
        <taxon>Bacillati</taxon>
        <taxon>Bacillota</taxon>
        <taxon>Clostridia</taxon>
        <taxon>Peptostreptococcales</taxon>
        <taxon>Natronincolaceae</taxon>
        <taxon>Anaerovirgula</taxon>
    </lineage>
</organism>
<sequence>MEKIKDILHDFNDVFIALIIAGLMFGVVAWNLGDWFNKDSIASAINTVPTVEESDIPKEQEEDSQKTVEEGIEEPVEKEQPEEKPSTDPIQVVVVDNKQITIPSGTSGGGIARILLENDLIDNTQEFIQVVESLNLASKLKSGTFEISDNLTLEEIAKIIAGQK</sequence>
<keyword evidence="2" id="KW-1133">Transmembrane helix</keyword>
<protein>
    <recommendedName>
        <fullName evidence="5">YceG-like family protein</fullName>
    </recommendedName>
</protein>
<proteinExistence type="predicted"/>
<dbReference type="EMBL" id="FZOJ01000020">
    <property type="protein sequence ID" value="SNS76090.1"/>
    <property type="molecule type" value="Genomic_DNA"/>
</dbReference>
<dbReference type="Proteomes" id="UP000198304">
    <property type="component" value="Unassembled WGS sequence"/>
</dbReference>
<evidence type="ECO:0008006" key="5">
    <source>
        <dbReference type="Google" id="ProtNLM"/>
    </source>
</evidence>